<dbReference type="InterPro" id="IPR044094">
    <property type="entry name" value="AtsA-like_MBL-fold"/>
</dbReference>
<dbReference type="Proteomes" id="UP001595821">
    <property type="component" value="Unassembled WGS sequence"/>
</dbReference>
<feature type="region of interest" description="Disordered" evidence="2">
    <location>
        <begin position="1"/>
        <end position="24"/>
    </location>
</feature>
<keyword evidence="1" id="KW-0378">Hydrolase</keyword>
<dbReference type="EMBL" id="JBHSDJ010000130">
    <property type="protein sequence ID" value="MFC4249096.1"/>
    <property type="molecule type" value="Genomic_DNA"/>
</dbReference>
<dbReference type="CDD" id="cd07719">
    <property type="entry name" value="arylsulfatase_AtsA-like_MBL-fold"/>
    <property type="match status" value="1"/>
</dbReference>
<dbReference type="InterPro" id="IPR001279">
    <property type="entry name" value="Metallo-B-lactamas"/>
</dbReference>
<comment type="caution">
    <text evidence="4">The sequence shown here is derived from an EMBL/GenBank/DDBJ whole genome shotgun (WGS) entry which is preliminary data.</text>
</comment>
<dbReference type="PANTHER" id="PTHR46018:SF3">
    <property type="entry name" value="ARYLSULFATASE"/>
    <property type="match status" value="1"/>
</dbReference>
<dbReference type="AlphaFoldDB" id="A0ABD5P436"/>
<protein>
    <submittedName>
        <fullName evidence="4">MBL fold metallo-hydrolase</fullName>
    </submittedName>
</protein>
<organism evidence="4 5">
    <name type="scientific">Natribaculum luteum</name>
    <dbReference type="NCBI Taxonomy" id="1586232"/>
    <lineage>
        <taxon>Archaea</taxon>
        <taxon>Methanobacteriati</taxon>
        <taxon>Methanobacteriota</taxon>
        <taxon>Stenosarchaea group</taxon>
        <taxon>Halobacteria</taxon>
        <taxon>Halobacteriales</taxon>
        <taxon>Natrialbaceae</taxon>
        <taxon>Natribaculum</taxon>
    </lineage>
</organism>
<evidence type="ECO:0000256" key="2">
    <source>
        <dbReference type="SAM" id="MobiDB-lite"/>
    </source>
</evidence>
<dbReference type="InterPro" id="IPR036866">
    <property type="entry name" value="RibonucZ/Hydroxyglut_hydro"/>
</dbReference>
<dbReference type="Pfam" id="PF12706">
    <property type="entry name" value="Lactamase_B_2"/>
    <property type="match status" value="1"/>
</dbReference>
<dbReference type="RefSeq" id="WP_246969842.1">
    <property type="nucleotide sequence ID" value="NZ_CP095397.1"/>
</dbReference>
<feature type="compositionally biased region" description="Polar residues" evidence="2">
    <location>
        <begin position="1"/>
        <end position="11"/>
    </location>
</feature>
<name>A0ABD5P436_9EURY</name>
<gene>
    <name evidence="4" type="ORF">ACFOZ7_19555</name>
</gene>
<dbReference type="GeneID" id="71855493"/>
<sequence length="328" mass="34844">MSGNRDTTISDTESRSGFDLSTERDRSAPLSITVLGSGASSFGNGRANAGHVVHVDGDPRFLLDAGGGIGARLAEAGIDLTALEAVFIGHLHIDHTADLPAVVKATYQQGRDRPLSVYGPTGTDDYPGVETFVSRLFDPESGAYNYLESFLDRYKGSQLAVEPNEVDATIGKHDEASQIYDGDVTVEAIPETHGEIPTLAYRFDYDGTSITFSGDTSLETGNLRRLASGTDLLVHNRIIDAHADPDEPKTALHSYAEDIGASASAADAGALVLSHVSQDDDAAIEAEMERVRREYDGPIATVCDLVRVTPDGQIAGVDPVANDVLVQE</sequence>
<dbReference type="PANTHER" id="PTHR46018">
    <property type="entry name" value="ZINC PHOSPHODIESTERASE ELAC PROTEIN 1"/>
    <property type="match status" value="1"/>
</dbReference>
<evidence type="ECO:0000256" key="1">
    <source>
        <dbReference type="ARBA" id="ARBA00022801"/>
    </source>
</evidence>
<proteinExistence type="predicted"/>
<feature type="domain" description="Metallo-beta-lactamase" evidence="3">
    <location>
        <begin position="60"/>
        <end position="275"/>
    </location>
</feature>
<dbReference type="Gene3D" id="3.60.15.10">
    <property type="entry name" value="Ribonuclease Z/Hydroxyacylglutathione hydrolase-like"/>
    <property type="match status" value="1"/>
</dbReference>
<dbReference type="SUPFAM" id="SSF56281">
    <property type="entry name" value="Metallo-hydrolase/oxidoreductase"/>
    <property type="match status" value="1"/>
</dbReference>
<feature type="compositionally biased region" description="Basic and acidic residues" evidence="2">
    <location>
        <begin position="12"/>
        <end position="24"/>
    </location>
</feature>
<reference evidence="4 5" key="1">
    <citation type="journal article" date="2014" name="Int. J. Syst. Evol. Microbiol.">
        <title>Complete genome sequence of Corynebacterium casei LMG S-19264T (=DSM 44701T), isolated from a smear-ripened cheese.</title>
        <authorList>
            <consortium name="US DOE Joint Genome Institute (JGI-PGF)"/>
            <person name="Walter F."/>
            <person name="Albersmeier A."/>
            <person name="Kalinowski J."/>
            <person name="Ruckert C."/>
        </authorList>
    </citation>
    <scope>NUCLEOTIDE SEQUENCE [LARGE SCALE GENOMIC DNA]</scope>
    <source>
        <strain evidence="4 5">IBRC-M 10912</strain>
    </source>
</reference>
<evidence type="ECO:0000259" key="3">
    <source>
        <dbReference type="Pfam" id="PF12706"/>
    </source>
</evidence>
<accession>A0ABD5P436</accession>
<evidence type="ECO:0000313" key="4">
    <source>
        <dbReference type="EMBL" id="MFC4249096.1"/>
    </source>
</evidence>
<evidence type="ECO:0000313" key="5">
    <source>
        <dbReference type="Proteomes" id="UP001595821"/>
    </source>
</evidence>